<dbReference type="SMART" id="SM00320">
    <property type="entry name" value="WD40"/>
    <property type="match status" value="2"/>
</dbReference>
<evidence type="ECO:0000313" key="2">
    <source>
        <dbReference type="Proteomes" id="UP000095280"/>
    </source>
</evidence>
<name>A0A1I8GBT2_9PLAT</name>
<dbReference type="Proteomes" id="UP000095280">
    <property type="component" value="Unplaced"/>
</dbReference>
<dbReference type="Pfam" id="PF23760">
    <property type="entry name" value="Beta-prop_DCAF12"/>
    <property type="match status" value="1"/>
</dbReference>
<dbReference type="InterPro" id="IPR036322">
    <property type="entry name" value="WD40_repeat_dom_sf"/>
</dbReference>
<dbReference type="Gene3D" id="2.130.10.10">
    <property type="entry name" value="YVTN repeat-like/Quinoprotein amine dehydrogenase"/>
    <property type="match status" value="1"/>
</dbReference>
<feature type="domain" description="DDB1- and CUL4-associated factor 12 beta-propeller" evidence="1">
    <location>
        <begin position="55"/>
        <end position="422"/>
    </location>
</feature>
<dbReference type="SUPFAM" id="SSF50978">
    <property type="entry name" value="WD40 repeat-like"/>
    <property type="match status" value="1"/>
</dbReference>
<reference evidence="3" key="1">
    <citation type="submission" date="2016-11" db="UniProtKB">
        <authorList>
            <consortium name="WormBaseParasite"/>
        </authorList>
    </citation>
    <scope>IDENTIFICATION</scope>
</reference>
<dbReference type="InterPro" id="IPR056151">
    <property type="entry name" value="Beta-prop_DCAF12"/>
</dbReference>
<evidence type="ECO:0000313" key="3">
    <source>
        <dbReference type="WBParaSite" id="maker-uti_cns_0001350-snap-gene-0.8-mRNA-1"/>
    </source>
</evidence>
<keyword evidence="2" id="KW-1185">Reference proteome</keyword>
<protein>
    <submittedName>
        <fullName evidence="3">WD_REPEATS_REGION domain-containing protein</fullName>
    </submittedName>
</protein>
<dbReference type="InterPro" id="IPR001680">
    <property type="entry name" value="WD40_rpt"/>
</dbReference>
<dbReference type="WBParaSite" id="maker-uti_cns_0001350-snap-gene-0.8-mRNA-1">
    <property type="protein sequence ID" value="maker-uti_cns_0001350-snap-gene-0.8-mRNA-1"/>
    <property type="gene ID" value="maker-uti_cns_0001350-snap-gene-0.8"/>
</dbReference>
<evidence type="ECO:0000259" key="1">
    <source>
        <dbReference type="Pfam" id="PF23760"/>
    </source>
</evidence>
<sequence>MVATKGRPPVRENLPHSLVHRSLSLRRRFLPPHLQQRPLLNSLLQERLCRQLAATLRPSAYSIGSYNKVFACEWLNNDTVLLATKCNNLLRLNLLNSAVTRVPLLGMPGRSRVSPTCRLSLTTAACTPWRPTGRPPFWLLALLADGDLGVYELPDLRPYALLHGAHADWVFDAAWLDAATLVSVARDSSMAIWSLPEANFSTDVDPDGFAVTSPRYVRKVRDFQDQSARLRSVDIGKCGNLAVLSLNSFLQFYSIERLDTPVATIHLGSSESSFAKETVCVRASPEPHCFYSCCVDHVTLYDSRTGLASDSIESKDRLSGVRSLACNGPVVSYGTGIGNVYFYDVRSHRHLTRHLGLCKAALPGDQQQQARQHQLFRDHNYLHGSQPEYAIYSHKYDADCTRIFTAGGPLATTHWGNVAVLHS</sequence>
<dbReference type="AlphaFoldDB" id="A0A1I8GBT2"/>
<dbReference type="InterPro" id="IPR015943">
    <property type="entry name" value="WD40/YVTN_repeat-like_dom_sf"/>
</dbReference>
<proteinExistence type="predicted"/>
<organism evidence="2 3">
    <name type="scientific">Macrostomum lignano</name>
    <dbReference type="NCBI Taxonomy" id="282301"/>
    <lineage>
        <taxon>Eukaryota</taxon>
        <taxon>Metazoa</taxon>
        <taxon>Spiralia</taxon>
        <taxon>Lophotrochozoa</taxon>
        <taxon>Platyhelminthes</taxon>
        <taxon>Rhabditophora</taxon>
        <taxon>Macrostomorpha</taxon>
        <taxon>Macrostomida</taxon>
        <taxon>Macrostomidae</taxon>
        <taxon>Macrostomum</taxon>
    </lineage>
</organism>
<accession>A0A1I8GBT2</accession>